<protein>
    <submittedName>
        <fullName evidence="2">Uncharacterized protein</fullName>
    </submittedName>
</protein>
<name>A0A426Y5T6_ENSVE</name>
<comment type="caution">
    <text evidence="2">The sequence shown here is derived from an EMBL/GenBank/DDBJ whole genome shotgun (WGS) entry which is preliminary data.</text>
</comment>
<feature type="compositionally biased region" description="Acidic residues" evidence="1">
    <location>
        <begin position="45"/>
        <end position="55"/>
    </location>
</feature>
<reference evidence="2 3" key="1">
    <citation type="journal article" date="2014" name="Agronomy (Basel)">
        <title>A Draft Genome Sequence for Ensete ventricosum, the Drought-Tolerant Tree Against Hunger.</title>
        <authorList>
            <person name="Harrison J."/>
            <person name="Moore K.A."/>
            <person name="Paszkiewicz K."/>
            <person name="Jones T."/>
            <person name="Grant M."/>
            <person name="Ambacheew D."/>
            <person name="Muzemil S."/>
            <person name="Studholme D.J."/>
        </authorList>
    </citation>
    <scope>NUCLEOTIDE SEQUENCE [LARGE SCALE GENOMIC DNA]</scope>
</reference>
<evidence type="ECO:0000313" key="2">
    <source>
        <dbReference type="EMBL" id="RRT47113.1"/>
    </source>
</evidence>
<dbReference type="Proteomes" id="UP000287651">
    <property type="component" value="Unassembled WGS sequence"/>
</dbReference>
<dbReference type="EMBL" id="AMZH03014752">
    <property type="protein sequence ID" value="RRT47113.1"/>
    <property type="molecule type" value="Genomic_DNA"/>
</dbReference>
<feature type="compositionally biased region" description="Basic and acidic residues" evidence="1">
    <location>
        <begin position="1"/>
        <end position="19"/>
    </location>
</feature>
<sequence length="76" mass="8482">MWDLDIHGPFRSEEQEKFRVGSGTEEMDPEDEPRDNEAPGAGDFCSDDGIADCDYGDADFAESQEIVSPPKVRKED</sequence>
<gene>
    <name evidence="2" type="ORF">B296_00029001</name>
</gene>
<proteinExistence type="predicted"/>
<organism evidence="2 3">
    <name type="scientific">Ensete ventricosum</name>
    <name type="common">Abyssinian banana</name>
    <name type="synonym">Musa ensete</name>
    <dbReference type="NCBI Taxonomy" id="4639"/>
    <lineage>
        <taxon>Eukaryota</taxon>
        <taxon>Viridiplantae</taxon>
        <taxon>Streptophyta</taxon>
        <taxon>Embryophyta</taxon>
        <taxon>Tracheophyta</taxon>
        <taxon>Spermatophyta</taxon>
        <taxon>Magnoliopsida</taxon>
        <taxon>Liliopsida</taxon>
        <taxon>Zingiberales</taxon>
        <taxon>Musaceae</taxon>
        <taxon>Ensete</taxon>
    </lineage>
</organism>
<evidence type="ECO:0000313" key="3">
    <source>
        <dbReference type="Proteomes" id="UP000287651"/>
    </source>
</evidence>
<evidence type="ECO:0000256" key="1">
    <source>
        <dbReference type="SAM" id="MobiDB-lite"/>
    </source>
</evidence>
<accession>A0A426Y5T6</accession>
<feature type="compositionally biased region" description="Acidic residues" evidence="1">
    <location>
        <begin position="25"/>
        <end position="34"/>
    </location>
</feature>
<dbReference type="AlphaFoldDB" id="A0A426Y5T6"/>
<feature type="region of interest" description="Disordered" evidence="1">
    <location>
        <begin position="1"/>
        <end position="55"/>
    </location>
</feature>